<reference evidence="9 10" key="1">
    <citation type="journal article" date="2021" name="DNA Res.">
        <title>Genome analysis of Candida subhashii reveals its hybrid nature and dual mitochondrial genome conformations.</title>
        <authorList>
            <person name="Mixao V."/>
            <person name="Hegedusova E."/>
            <person name="Saus E."/>
            <person name="Pryszcz L.P."/>
            <person name="Cillingova A."/>
            <person name="Nosek J."/>
            <person name="Gabaldon T."/>
        </authorList>
    </citation>
    <scope>NUCLEOTIDE SEQUENCE [LARGE SCALE GENOMIC DNA]</scope>
    <source>
        <strain evidence="9 10">CBS 10753</strain>
    </source>
</reference>
<evidence type="ECO:0000259" key="8">
    <source>
        <dbReference type="PROSITE" id="PS50967"/>
    </source>
</evidence>
<dbReference type="GO" id="GO:0071035">
    <property type="term" value="P:nuclear polyadenylation-dependent rRNA catabolic process"/>
    <property type="evidence" value="ECO:0007669"/>
    <property type="project" value="TreeGrafter"/>
</dbReference>
<proteinExistence type="inferred from homology"/>
<dbReference type="GO" id="GO:0071036">
    <property type="term" value="P:nuclear polyadenylation-dependent snoRNA catabolic process"/>
    <property type="evidence" value="ECO:0007669"/>
    <property type="project" value="TreeGrafter"/>
</dbReference>
<evidence type="ECO:0000256" key="6">
    <source>
        <dbReference type="ARBA" id="ARBA00043957"/>
    </source>
</evidence>
<dbReference type="GO" id="GO:0000176">
    <property type="term" value="C:nuclear exosome (RNase complex)"/>
    <property type="evidence" value="ECO:0007669"/>
    <property type="project" value="InterPro"/>
</dbReference>
<dbReference type="GO" id="GO:0000467">
    <property type="term" value="P:exonucleolytic trimming to generate mature 3'-end of 5.8S rRNA from tricistronic rRNA transcript (SSU-rRNA, 5.8S rRNA, LSU-rRNA)"/>
    <property type="evidence" value="ECO:0007669"/>
    <property type="project" value="InterPro"/>
</dbReference>
<feature type="region of interest" description="Disordered" evidence="7">
    <location>
        <begin position="127"/>
        <end position="166"/>
    </location>
</feature>
<organism evidence="9 10">
    <name type="scientific">[Candida] subhashii</name>
    <dbReference type="NCBI Taxonomy" id="561895"/>
    <lineage>
        <taxon>Eukaryota</taxon>
        <taxon>Fungi</taxon>
        <taxon>Dikarya</taxon>
        <taxon>Ascomycota</taxon>
        <taxon>Saccharomycotina</taxon>
        <taxon>Pichiomycetes</taxon>
        <taxon>Debaryomycetaceae</taxon>
        <taxon>Spathaspora</taxon>
    </lineage>
</organism>
<dbReference type="RefSeq" id="XP_049260965.1">
    <property type="nucleotide sequence ID" value="XM_049409788.1"/>
</dbReference>
<dbReference type="OrthoDB" id="2250022at2759"/>
<evidence type="ECO:0000313" key="9">
    <source>
        <dbReference type="EMBL" id="KAG7660732.1"/>
    </source>
</evidence>
<dbReference type="GO" id="GO:0005730">
    <property type="term" value="C:nucleolus"/>
    <property type="evidence" value="ECO:0007669"/>
    <property type="project" value="TreeGrafter"/>
</dbReference>
<dbReference type="Pfam" id="PF08066">
    <property type="entry name" value="PMC2NT"/>
    <property type="match status" value="1"/>
</dbReference>
<feature type="compositionally biased region" description="Polar residues" evidence="7">
    <location>
        <begin position="676"/>
        <end position="688"/>
    </location>
</feature>
<dbReference type="GO" id="GO:0071038">
    <property type="term" value="P:TRAMP-dependent tRNA surveillance pathway"/>
    <property type="evidence" value="ECO:0007669"/>
    <property type="project" value="TreeGrafter"/>
</dbReference>
<dbReference type="InterPro" id="IPR002121">
    <property type="entry name" value="HRDC_dom"/>
</dbReference>
<dbReference type="GO" id="GO:0071040">
    <property type="term" value="P:nuclear polyadenylation-dependent antisense transcript catabolic process"/>
    <property type="evidence" value="ECO:0007669"/>
    <property type="project" value="TreeGrafter"/>
</dbReference>
<keyword evidence="5" id="KW-0269">Exonuclease</keyword>
<keyword evidence="2" id="KW-0540">Nuclease</keyword>
<dbReference type="InterPro" id="IPR045092">
    <property type="entry name" value="Rrp6-like"/>
</dbReference>
<dbReference type="GO" id="GO:0000175">
    <property type="term" value="F:3'-5'-RNA exonuclease activity"/>
    <property type="evidence" value="ECO:0007669"/>
    <property type="project" value="InterPro"/>
</dbReference>
<dbReference type="GO" id="GO:0071037">
    <property type="term" value="P:nuclear polyadenylation-dependent snRNA catabolic process"/>
    <property type="evidence" value="ECO:0007669"/>
    <property type="project" value="TreeGrafter"/>
</dbReference>
<dbReference type="PROSITE" id="PS50967">
    <property type="entry name" value="HRDC"/>
    <property type="match status" value="1"/>
</dbReference>
<dbReference type="AlphaFoldDB" id="A0A8J5QBV5"/>
<evidence type="ECO:0000256" key="2">
    <source>
        <dbReference type="ARBA" id="ARBA00022722"/>
    </source>
</evidence>
<feature type="compositionally biased region" description="Basic and acidic residues" evidence="7">
    <location>
        <begin position="754"/>
        <end position="767"/>
    </location>
</feature>
<protein>
    <submittedName>
        <fullName evidence="9">RRP6</fullName>
    </submittedName>
</protein>
<dbReference type="GO" id="GO:0071039">
    <property type="term" value="P:nuclear polyadenylation-dependent CUT catabolic process"/>
    <property type="evidence" value="ECO:0007669"/>
    <property type="project" value="TreeGrafter"/>
</dbReference>
<dbReference type="InterPro" id="IPR012588">
    <property type="entry name" value="Exosome-assoc_fac_Rrp6_N"/>
</dbReference>
<feature type="compositionally biased region" description="Basic residues" evidence="7">
    <location>
        <begin position="741"/>
        <end position="753"/>
    </location>
</feature>
<comment type="similarity">
    <text evidence="6">Belongs to the exosome component 10/RRP6 family.</text>
</comment>
<dbReference type="Pfam" id="PF01612">
    <property type="entry name" value="DNA_pol_A_exo1"/>
    <property type="match status" value="1"/>
</dbReference>
<dbReference type="GO" id="GO:0071044">
    <property type="term" value="P:histone mRNA catabolic process"/>
    <property type="evidence" value="ECO:0007669"/>
    <property type="project" value="TreeGrafter"/>
</dbReference>
<evidence type="ECO:0000313" key="10">
    <source>
        <dbReference type="Proteomes" id="UP000694255"/>
    </source>
</evidence>
<comment type="caution">
    <text evidence="9">The sequence shown here is derived from an EMBL/GenBank/DDBJ whole genome shotgun (WGS) entry which is preliminary data.</text>
</comment>
<dbReference type="GO" id="GO:0071051">
    <property type="term" value="P:poly(A)-dependent snoRNA 3'-end processing"/>
    <property type="evidence" value="ECO:0007669"/>
    <property type="project" value="TreeGrafter"/>
</dbReference>
<dbReference type="GO" id="GO:0003727">
    <property type="term" value="F:single-stranded RNA binding"/>
    <property type="evidence" value="ECO:0007669"/>
    <property type="project" value="TreeGrafter"/>
</dbReference>
<feature type="domain" description="HRDC" evidence="8">
    <location>
        <begin position="464"/>
        <end position="545"/>
    </location>
</feature>
<feature type="compositionally biased region" description="Polar residues" evidence="7">
    <location>
        <begin position="774"/>
        <end position="788"/>
    </location>
</feature>
<sequence>MSSSSSPPSSEQDIFADVLPKLVATIRASSSLAAQDVNFYKSVDSNLAEDIDASAKRLMNICNDLIRVTDDTSETKMEFGQENITSDVSWNPIGNVLDSIFEKIDYAFDQATKKSVSKAEGKSLEYLDDGSQTTSGNEPGKRTTKPQLKFKTPIDNSESHPFKPKLKSKPHALISFEETLQLKNPKPKYEDSIEVIDPPFYPQPYEYEIDNQPYPDAILEATKPIPSKDWSSTTAIWVDTPEELTKMIDSLKGSTEIAVDLEHHDYRTYYGLVCLMQISNREQDWIVDTLALRDELSELNIIFADPQIVKVFHGAFMDIIWLQRDLGLYVVSLFDTYCASKVLGFPKFSLAYLLETFANFKTSKKYQLADWRIRPLSPPMLAYARSDTHFLLNIYDQLRNKLIEKDNGKLQEVLYDSRQVAKRRFEYTKYRPLTNNISNKVSCPVMSSNPREPYNNLMYQYNVPAFKKPVVEVLYKWRDLIAKQEDESVRYIMPNQLLVTLANLDSPVDTQKVLNVPHYVSESVRLHAKELAELIDKTLKHTEASDWDLVDKWNNPSVNTTNDALDIHDTKELSKATDMLSNLIEINGTLLNNQIPQLLVNESKMYSNIYTSEKPHIMLEFDMKKNAFVKHNFEEVYQERLQALWDGLKELGEHSNVLIPEEEIDQVEEDVEVTAEASQPAPTTTTKPTLFPQDKEIDPNELITLRKRRPQPKKTGQAAQEEEEAPSVDYANADKIMITSKNKRGGKQNKNKKRAFDPYGKESEGPKPAKRAKTVTTGKTSTFKNKRK</sequence>
<gene>
    <name evidence="9" type="ORF">J8A68_005694</name>
</gene>
<evidence type="ECO:0000256" key="4">
    <source>
        <dbReference type="ARBA" id="ARBA00022835"/>
    </source>
</evidence>
<dbReference type="GeneID" id="73472494"/>
<keyword evidence="4" id="KW-0271">Exosome</keyword>
<evidence type="ECO:0000256" key="7">
    <source>
        <dbReference type="SAM" id="MobiDB-lite"/>
    </source>
</evidence>
<dbReference type="PANTHER" id="PTHR12124">
    <property type="entry name" value="POLYMYOSITIS/SCLERODERMA AUTOANTIGEN-RELATED"/>
    <property type="match status" value="1"/>
</dbReference>
<dbReference type="InterPro" id="IPR049559">
    <property type="entry name" value="Rrp6p-like_exo"/>
</dbReference>
<dbReference type="SMART" id="SM00341">
    <property type="entry name" value="HRDC"/>
    <property type="match status" value="1"/>
</dbReference>
<name>A0A8J5QBV5_9ASCO</name>
<dbReference type="Proteomes" id="UP000694255">
    <property type="component" value="Unassembled WGS sequence"/>
</dbReference>
<dbReference type="SMART" id="SM00474">
    <property type="entry name" value="35EXOc"/>
    <property type="match status" value="1"/>
</dbReference>
<evidence type="ECO:0000256" key="3">
    <source>
        <dbReference type="ARBA" id="ARBA00022801"/>
    </source>
</evidence>
<keyword evidence="10" id="KW-1185">Reference proteome</keyword>
<evidence type="ECO:0000256" key="1">
    <source>
        <dbReference type="ARBA" id="ARBA00022552"/>
    </source>
</evidence>
<dbReference type="InterPro" id="IPR002562">
    <property type="entry name" value="3'-5'_exonuclease_dom"/>
</dbReference>
<dbReference type="PANTHER" id="PTHR12124:SF47">
    <property type="entry name" value="EXOSOME COMPONENT 10"/>
    <property type="match status" value="1"/>
</dbReference>
<keyword evidence="1" id="KW-0698">rRNA processing</keyword>
<evidence type="ECO:0000256" key="5">
    <source>
        <dbReference type="ARBA" id="ARBA00022839"/>
    </source>
</evidence>
<accession>A0A8J5QBV5</accession>
<dbReference type="EMBL" id="JAGSYN010000274">
    <property type="protein sequence ID" value="KAG7660732.1"/>
    <property type="molecule type" value="Genomic_DNA"/>
</dbReference>
<feature type="region of interest" description="Disordered" evidence="7">
    <location>
        <begin position="673"/>
        <end position="788"/>
    </location>
</feature>
<keyword evidence="3" id="KW-0378">Hydrolase</keyword>
<dbReference type="FunFam" id="3.30.420.10:FF:000059">
    <property type="entry name" value="Exosome complex exonuclease Rrp6"/>
    <property type="match status" value="1"/>
</dbReference>
<dbReference type="CDD" id="cd06147">
    <property type="entry name" value="Rrp6p_like_exo"/>
    <property type="match status" value="1"/>
</dbReference>
<dbReference type="Pfam" id="PF00570">
    <property type="entry name" value="HRDC"/>
    <property type="match status" value="1"/>
</dbReference>